<accession>A0A9Q6RZN8</accession>
<dbReference type="EC" id="3.6.4.13" evidence="8"/>
<dbReference type="Pfam" id="PF11898">
    <property type="entry name" value="DUF3418"/>
    <property type="match status" value="1"/>
</dbReference>
<feature type="compositionally biased region" description="Basic and acidic residues" evidence="5">
    <location>
        <begin position="135"/>
        <end position="172"/>
    </location>
</feature>
<dbReference type="SMART" id="SM00487">
    <property type="entry name" value="DEXDc"/>
    <property type="match status" value="1"/>
</dbReference>
<dbReference type="InterPro" id="IPR011545">
    <property type="entry name" value="DEAD/DEAH_box_helicase_dom"/>
</dbReference>
<dbReference type="GO" id="GO:0003724">
    <property type="term" value="F:RNA helicase activity"/>
    <property type="evidence" value="ECO:0007669"/>
    <property type="project" value="UniProtKB-EC"/>
</dbReference>
<feature type="compositionally biased region" description="Low complexity" evidence="5">
    <location>
        <begin position="8"/>
        <end position="29"/>
    </location>
</feature>
<keyword evidence="2 8" id="KW-0378">Hydrolase</keyword>
<dbReference type="InterPro" id="IPR024590">
    <property type="entry name" value="HrpA_C"/>
</dbReference>
<dbReference type="Proteomes" id="UP000509548">
    <property type="component" value="Chromosome 1"/>
</dbReference>
<feature type="region of interest" description="Disordered" evidence="5">
    <location>
        <begin position="1177"/>
        <end position="1230"/>
    </location>
</feature>
<keyword evidence="11" id="KW-1185">Reference proteome</keyword>
<feature type="compositionally biased region" description="Basic and acidic residues" evidence="5">
    <location>
        <begin position="400"/>
        <end position="422"/>
    </location>
</feature>
<dbReference type="Pfam" id="PF07717">
    <property type="entry name" value="OB_NTP_bind"/>
    <property type="match status" value="1"/>
</dbReference>
<feature type="compositionally biased region" description="Low complexity" evidence="5">
    <location>
        <begin position="100"/>
        <end position="113"/>
    </location>
</feature>
<dbReference type="GO" id="GO:0016787">
    <property type="term" value="F:hydrolase activity"/>
    <property type="evidence" value="ECO:0007669"/>
    <property type="project" value="UniProtKB-KW"/>
</dbReference>
<dbReference type="InterPro" id="IPR014001">
    <property type="entry name" value="Helicase_ATP-bd"/>
</dbReference>
<dbReference type="RefSeq" id="WP_107203390.1">
    <property type="nucleotide sequence ID" value="NZ_CP015958.1"/>
</dbReference>
<dbReference type="SMART" id="SM00382">
    <property type="entry name" value="AAA"/>
    <property type="match status" value="1"/>
</dbReference>
<dbReference type="Pfam" id="PF00271">
    <property type="entry name" value="Helicase_C"/>
    <property type="match status" value="1"/>
</dbReference>
<evidence type="ECO:0000256" key="5">
    <source>
        <dbReference type="SAM" id="MobiDB-lite"/>
    </source>
</evidence>
<protein>
    <submittedName>
        <fullName evidence="9">ATP-dependent RNA helicase HrpA</fullName>
        <ecNumber evidence="8">3.6.4.13</ecNumber>
    </submittedName>
</protein>
<dbReference type="InterPro" id="IPR007502">
    <property type="entry name" value="Helicase-assoc_dom"/>
</dbReference>
<dbReference type="CDD" id="cd18791">
    <property type="entry name" value="SF2_C_RHA"/>
    <property type="match status" value="1"/>
</dbReference>
<dbReference type="PANTHER" id="PTHR18934">
    <property type="entry name" value="ATP-DEPENDENT RNA HELICASE"/>
    <property type="match status" value="1"/>
</dbReference>
<reference evidence="8 11" key="3">
    <citation type="submission" date="2024-01" db="EMBL/GenBank/DDBJ databases">
        <title>The diversity of rhizobia nodulating Mimosa spp. in eleven states of Brazil covering several biomes is determined by host plant, location, and edaphic factors.</title>
        <authorList>
            <person name="Rouws L."/>
            <person name="Barauna A."/>
            <person name="Beukes C."/>
            <person name="De Faria S.M."/>
            <person name="Gross E."/>
            <person name="Dos Reis Junior F.B."/>
            <person name="Simon M."/>
            <person name="Maluk M."/>
            <person name="Odee D.W."/>
            <person name="Kenicer G."/>
            <person name="Young J.P.W."/>
            <person name="Reis V.M."/>
            <person name="Zilli J."/>
            <person name="James E.K."/>
        </authorList>
    </citation>
    <scope>NUCLEOTIDE SEQUENCE [LARGE SCALE GENOMIC DNA]</scope>
    <source>
        <strain evidence="8 11">JHI1651</strain>
    </source>
</reference>
<feature type="region of interest" description="Disordered" evidence="5">
    <location>
        <begin position="1"/>
        <end position="190"/>
    </location>
</feature>
<evidence type="ECO:0000313" key="8">
    <source>
        <dbReference type="EMBL" id="MEO1758769.1"/>
    </source>
</evidence>
<evidence type="ECO:0000256" key="1">
    <source>
        <dbReference type="ARBA" id="ARBA00022741"/>
    </source>
</evidence>
<dbReference type="InterPro" id="IPR048333">
    <property type="entry name" value="HA2_WH"/>
</dbReference>
<evidence type="ECO:0000313" key="10">
    <source>
        <dbReference type="Proteomes" id="UP000509548"/>
    </source>
</evidence>
<dbReference type="SUPFAM" id="SSF52540">
    <property type="entry name" value="P-loop containing nucleoside triphosphate hydrolases"/>
    <property type="match status" value="1"/>
</dbReference>
<feature type="compositionally biased region" description="Basic and acidic residues" evidence="5">
    <location>
        <begin position="89"/>
        <end position="99"/>
    </location>
</feature>
<evidence type="ECO:0000259" key="6">
    <source>
        <dbReference type="PROSITE" id="PS51192"/>
    </source>
</evidence>
<name>A0A9Q6RZN8_9BURK</name>
<evidence type="ECO:0000313" key="11">
    <source>
        <dbReference type="Proteomes" id="UP001462961"/>
    </source>
</evidence>
<dbReference type="PROSITE" id="PS51194">
    <property type="entry name" value="HELICASE_CTER"/>
    <property type="match status" value="1"/>
</dbReference>
<dbReference type="PROSITE" id="PS51192">
    <property type="entry name" value="HELICASE_ATP_BIND_1"/>
    <property type="match status" value="1"/>
</dbReference>
<dbReference type="SMART" id="SM00847">
    <property type="entry name" value="HA2"/>
    <property type="match status" value="1"/>
</dbReference>
<dbReference type="GO" id="GO:0003723">
    <property type="term" value="F:RNA binding"/>
    <property type="evidence" value="ECO:0007669"/>
    <property type="project" value="TreeGrafter"/>
</dbReference>
<dbReference type="FunFam" id="1.20.120.1080:FF:000005">
    <property type="entry name" value="ATP-dependent helicase HrpA"/>
    <property type="match status" value="1"/>
</dbReference>
<dbReference type="Pfam" id="PF00270">
    <property type="entry name" value="DEAD"/>
    <property type="match status" value="1"/>
</dbReference>
<sequence length="1518" mass="167296">MSNVPKSSAGADTKNAADAAAKDAASPAPRGHQDAARDARGDASRRDVSVNVANAPRPGVSAHGDATRQQGADAAKSGARGQQNSAPNRPREPQGKRGPDQAGGARQQQAPRAQGKRPLDSQGKPHNPRAGSEPGAEKQRNASREPGAEKQRNTPREPGAEKQRNTPREPRKPARVVEPNPIPPITFPEALPVSGRREEIARAIAGHQVVIVSGETGSGKTTQLPKICLALGRGLGAGGSGLIGHTQPRRIAASATGRRIAEELGTPFGEVVGYKVRFTDNLAPGASVKLMTDGILLAETQTDPLLKAYDTLIIDEAHERSLNIDFLLGYLKEILPKRPDLKLIVTSATIDADRFARHFGSEDKPAPVIEVSGRLYPVEVRYRPVAEDSPAVKAAQGNAGRERGDRTDRPDRPKTQRETDRDLMDAIVEAADELCREGPGDVLVFLPGEREIRDAAEALRKHHPPHTEILPLFARLSAAEQERVFRPSNARRIVLATNVAETSLTVPGIRYVVDTGLARVKRYSYRNKVEQLQVESISQAAANQRAGRCGRVADGICIRLYDEADFQSRVRFTDPEILRSSLASVILRMKSLHLTAIETFPFIEPPPGRAIADGYQLLNELGAVDDDNALTPLGRELARLPLDPRVGRMILGARDQQALREVLIIASALSVQDPRDRPIDAQEQADQAHRKFADERSEFLQWLKIWAWFEEAIAHKKSNRQLTDACKQNFLSHLRLREWRDVHSQLLTVVREHGWRVNDSEATFEQIHLALLTGLLGNIGLKADDEPYYLGARGIKFYLWPGSALVKKAGKWVMAAELVETSRLYARCIARIEPEWIERVGAHLLKKSLSEPHWEKRAAQVSAFERAMLYGLPVYHRRRVSFGKQDPARARELFIRGALVEGEFDTKLAFFAHNRKLLADIEQLEHKSRRQDVLVDDELIYAFYDQAVPNGIHTGAAFERWYRDEVKNSGQQEDKLRLLYLSRDDLMRHEAAGVTTDLFPKRMTMAGVDMTLTYHFEPGSPRDGVTLAVPLYALNQVDARRVEWLVPGMLKEKTQLLLKSLPQKLRRHVVPLPEYAAGFVERHSGPRFGAGGLLDTVIADVREQTQTATKQSDYKLETLAPHLFMNFKVIDEHGRQLAMGRNLAQLRAELGGQAQQQFQKIASSAAGAALANAGSGGSDVAARGASGGTAGGTAAGTAGGTAGGTARGANGGGARGASSAPHTPAGGEAAAPATALYENLTTWNFGKLPELLEIRRGGHTLFGYPALVDRGTHCDVEVFDSPDEAARIHRAGLRRLFALQLREPIKYLEKNLPGLREMAMQFMPRGTQEELRDQLIDTALDRACLQDPLPDDDASFHARKDEGRSRLTLLAQEIARLGGQILGEYSAVVKKLAQAKPFAAAFADMQNQLDALVGKRFIVDTPYVQLSHFPRYLKGIALRIDKLKADSTRDARQFAEFQPLAQNYQRALAQRGGVPDARLAEFRWLLEELRVSLFAQELRTPMPVSVKRLHKVWESMQR</sequence>
<feature type="region of interest" description="Disordered" evidence="5">
    <location>
        <begin position="387"/>
        <end position="422"/>
    </location>
</feature>
<keyword evidence="1" id="KW-0547">Nucleotide-binding</keyword>
<gene>
    <name evidence="8" type="primary">hrpA</name>
    <name evidence="9" type="ORF">A9O66_03260</name>
    <name evidence="8" type="ORF">VOI32_33190</name>
</gene>
<feature type="domain" description="Helicase ATP-binding" evidence="6">
    <location>
        <begin position="201"/>
        <end position="368"/>
    </location>
</feature>
<dbReference type="InterPro" id="IPR001650">
    <property type="entry name" value="Helicase_C-like"/>
</dbReference>
<feature type="compositionally biased region" description="Gly residues" evidence="5">
    <location>
        <begin position="1185"/>
        <end position="1215"/>
    </location>
</feature>
<dbReference type="InterPro" id="IPR011709">
    <property type="entry name" value="DEAD-box_helicase_OB_fold"/>
</dbReference>
<dbReference type="Proteomes" id="UP001462961">
    <property type="component" value="Unassembled WGS sequence"/>
</dbReference>
<dbReference type="NCBIfam" id="TIGR01967">
    <property type="entry name" value="DEAH_box_HrpA"/>
    <property type="match status" value="1"/>
</dbReference>
<evidence type="ECO:0000256" key="3">
    <source>
        <dbReference type="ARBA" id="ARBA00022806"/>
    </source>
</evidence>
<keyword evidence="3 9" id="KW-0347">Helicase</keyword>
<evidence type="ECO:0000259" key="7">
    <source>
        <dbReference type="PROSITE" id="PS51194"/>
    </source>
</evidence>
<dbReference type="Gene3D" id="1.20.120.1080">
    <property type="match status" value="1"/>
</dbReference>
<dbReference type="Pfam" id="PF21010">
    <property type="entry name" value="HA2_C"/>
    <property type="match status" value="1"/>
</dbReference>
<dbReference type="EMBL" id="CP015958">
    <property type="protein sequence ID" value="QLB61484.1"/>
    <property type="molecule type" value="Genomic_DNA"/>
</dbReference>
<dbReference type="EMBL" id="JAYLVJ010000061">
    <property type="protein sequence ID" value="MEO1758769.1"/>
    <property type="molecule type" value="Genomic_DNA"/>
</dbReference>
<feature type="compositionally biased region" description="Low complexity" evidence="5">
    <location>
        <begin position="1216"/>
        <end position="1230"/>
    </location>
</feature>
<proteinExistence type="predicted"/>
<reference evidence="9 10" key="1">
    <citation type="journal article" date="2014" name="Genome Announc.">
        <title>Draft Genome Sequence of the Haloacid-Degrading Burkholderia caribensis Strain MBA4.</title>
        <authorList>
            <person name="Pan Y."/>
            <person name="Kong K.F."/>
            <person name="Tsang J.S."/>
        </authorList>
    </citation>
    <scope>NUCLEOTIDE SEQUENCE [LARGE SCALE GENOMIC DNA]</scope>
    <source>
        <strain evidence="9 10">852011</strain>
    </source>
</reference>
<dbReference type="InterPro" id="IPR027417">
    <property type="entry name" value="P-loop_NTPase"/>
</dbReference>
<evidence type="ECO:0000313" key="9">
    <source>
        <dbReference type="EMBL" id="QLB61484.1"/>
    </source>
</evidence>
<dbReference type="Gene3D" id="3.40.50.300">
    <property type="entry name" value="P-loop containing nucleotide triphosphate hydrolases"/>
    <property type="match status" value="2"/>
</dbReference>
<dbReference type="InterPro" id="IPR010222">
    <property type="entry name" value="RNA_helicase_HrpA"/>
</dbReference>
<dbReference type="Pfam" id="PF04408">
    <property type="entry name" value="WHD_HA2"/>
    <property type="match status" value="1"/>
</dbReference>
<keyword evidence="4" id="KW-0067">ATP-binding</keyword>
<evidence type="ECO:0000256" key="4">
    <source>
        <dbReference type="ARBA" id="ARBA00022840"/>
    </source>
</evidence>
<dbReference type="InterPro" id="IPR003593">
    <property type="entry name" value="AAA+_ATPase"/>
</dbReference>
<dbReference type="SMART" id="SM00490">
    <property type="entry name" value="HELICc"/>
    <property type="match status" value="1"/>
</dbReference>
<reference evidence="9" key="2">
    <citation type="submission" date="2016-06" db="EMBL/GenBank/DDBJ databases">
        <authorList>
            <person name="Huang P."/>
            <person name="Jiang X."/>
            <person name="Liu X."/>
        </authorList>
    </citation>
    <scope>NUCLEOTIDE SEQUENCE</scope>
    <source>
        <strain evidence="9">852011</strain>
    </source>
</reference>
<dbReference type="GO" id="GO:0005524">
    <property type="term" value="F:ATP binding"/>
    <property type="evidence" value="ECO:0007669"/>
    <property type="project" value="UniProtKB-KW"/>
</dbReference>
<evidence type="ECO:0000256" key="2">
    <source>
        <dbReference type="ARBA" id="ARBA00022801"/>
    </source>
</evidence>
<feature type="compositionally biased region" description="Basic and acidic residues" evidence="5">
    <location>
        <begin position="31"/>
        <end position="48"/>
    </location>
</feature>
<dbReference type="PANTHER" id="PTHR18934:SF99">
    <property type="entry name" value="ATP-DEPENDENT RNA HELICASE DHX37-RELATED"/>
    <property type="match status" value="1"/>
</dbReference>
<organism evidence="9 10">
    <name type="scientific">Paraburkholderia caribensis</name>
    <dbReference type="NCBI Taxonomy" id="75105"/>
    <lineage>
        <taxon>Bacteria</taxon>
        <taxon>Pseudomonadati</taxon>
        <taxon>Pseudomonadota</taxon>
        <taxon>Betaproteobacteria</taxon>
        <taxon>Burkholderiales</taxon>
        <taxon>Burkholderiaceae</taxon>
        <taxon>Paraburkholderia</taxon>
    </lineage>
</organism>
<feature type="domain" description="Helicase C-terminal" evidence="7">
    <location>
        <begin position="422"/>
        <end position="593"/>
    </location>
</feature>